<reference evidence="1 2" key="1">
    <citation type="journal article" date="2009" name="Stand. Genomic Sci.">
        <title>Complete genome sequence of Acidimicrobium ferrooxidans type strain (ICP).</title>
        <authorList>
            <person name="Clum A."/>
            <person name="Nolan M."/>
            <person name="Lang E."/>
            <person name="Glavina Del Rio T."/>
            <person name="Tice H."/>
            <person name="Copeland A."/>
            <person name="Cheng J.F."/>
            <person name="Lucas S."/>
            <person name="Chen F."/>
            <person name="Bruce D."/>
            <person name="Goodwin L."/>
            <person name="Pitluck S."/>
            <person name="Ivanova N."/>
            <person name="Mavrommatis K."/>
            <person name="Mikhailova N."/>
            <person name="Pati A."/>
            <person name="Chen A."/>
            <person name="Palaniappan K."/>
            <person name="Goker M."/>
            <person name="Spring S."/>
            <person name="Land M."/>
            <person name="Hauser L."/>
            <person name="Chang Y.J."/>
            <person name="Jeffries C.C."/>
            <person name="Chain P."/>
            <person name="Bristow J."/>
            <person name="Eisen J.A."/>
            <person name="Markowitz V."/>
            <person name="Hugenholtz P."/>
            <person name="Kyrpides N.C."/>
            <person name="Klenk H.P."/>
            <person name="Lapidus A."/>
        </authorList>
    </citation>
    <scope>NUCLEOTIDE SEQUENCE [LARGE SCALE GENOMIC DNA]</scope>
    <source>
        <strain evidence="2">DSM 10331 / JCM 15462 / NBRC 103882 / ICP</strain>
    </source>
</reference>
<dbReference type="Gene3D" id="3.30.70.1210">
    <property type="entry name" value="Crispr-associated protein, domain 2"/>
    <property type="match status" value="1"/>
</dbReference>
<proteinExistence type="predicted"/>
<dbReference type="AlphaFoldDB" id="C7LYW5"/>
<dbReference type="eggNOG" id="ENOG5030BEK">
    <property type="taxonomic scope" value="Bacteria"/>
</dbReference>
<evidence type="ECO:0000313" key="2">
    <source>
        <dbReference type="Proteomes" id="UP000000771"/>
    </source>
</evidence>
<dbReference type="STRING" id="525909.Afer_0984"/>
<gene>
    <name evidence="1" type="ordered locus">Afer_0984</name>
</gene>
<accession>C7LYW5</accession>
<dbReference type="NCBIfam" id="TIGR01907">
    <property type="entry name" value="casE_Cse3"/>
    <property type="match status" value="1"/>
</dbReference>
<dbReference type="CDD" id="cd09727">
    <property type="entry name" value="Cas6_I-E"/>
    <property type="match status" value="1"/>
</dbReference>
<dbReference type="InterPro" id="IPR010179">
    <property type="entry name" value="CRISPR-assoc_prot_Cse3"/>
</dbReference>
<dbReference type="RefSeq" id="WP_015798409.1">
    <property type="nucleotide sequence ID" value="NC_013124.1"/>
</dbReference>
<dbReference type="SMART" id="SM01101">
    <property type="entry name" value="CRISPR_assoc"/>
    <property type="match status" value="1"/>
</dbReference>
<organism evidence="1 2">
    <name type="scientific">Acidimicrobium ferrooxidans (strain DSM 10331 / JCM 15462 / NBRC 103882 / ICP)</name>
    <dbReference type="NCBI Taxonomy" id="525909"/>
    <lineage>
        <taxon>Bacteria</taxon>
        <taxon>Bacillati</taxon>
        <taxon>Actinomycetota</taxon>
        <taxon>Acidimicrobiia</taxon>
        <taxon>Acidimicrobiales</taxon>
        <taxon>Acidimicrobiaceae</taxon>
        <taxon>Acidimicrobium</taxon>
    </lineage>
</organism>
<name>C7LYW5_ACIFD</name>
<protein>
    <submittedName>
        <fullName evidence="1">CRISPR-associated protein, Cse3 family</fullName>
    </submittedName>
</protein>
<dbReference type="EMBL" id="CP001631">
    <property type="protein sequence ID" value="ACU53923.1"/>
    <property type="molecule type" value="Genomic_DNA"/>
</dbReference>
<evidence type="ECO:0000313" key="1">
    <source>
        <dbReference type="EMBL" id="ACU53923.1"/>
    </source>
</evidence>
<keyword evidence="2" id="KW-1185">Reference proteome</keyword>
<dbReference type="Proteomes" id="UP000000771">
    <property type="component" value="Chromosome"/>
</dbReference>
<dbReference type="Gene3D" id="3.30.70.1200">
    <property type="entry name" value="Crispr-associated protein, domain 1"/>
    <property type="match status" value="1"/>
</dbReference>
<dbReference type="KEGG" id="afo:Afer_0984"/>
<dbReference type="SUPFAM" id="SSF117987">
    <property type="entry name" value="CRISPR-associated protein"/>
    <property type="match status" value="2"/>
</dbReference>
<sequence length="226" mass="24769">MFLTRLYIDPQKQAALSVLRNPQRMHAIIAQATSASVPQEANSIGRTLWRVDGDDPRVPILYVVSAVQPQFAHFAASVGQVVRGTDYDTKPYGPLLDRLETGQVYAFRLAANAVRSGRSSSGSADTKRHGHVTITQQLGWLLARSEQHGFTIRTGSTGEPDVAVTGGRRMVFRRQGQRVTIALTEFMGHLEVLDRELLRRSLVTGIGHARAYGCGLLTLAAPARPR</sequence>
<dbReference type="Pfam" id="PF08798">
    <property type="entry name" value="CRISPR_assoc"/>
    <property type="match status" value="1"/>
</dbReference>
<dbReference type="HOGENOM" id="CLU_080982_0_1_11"/>